<dbReference type="AlphaFoldDB" id="A0A7M4EDH0"/>
<dbReference type="InterPro" id="IPR002327">
    <property type="entry name" value="Cyt_c_1A/1B"/>
</dbReference>
<dbReference type="Gene3D" id="1.10.760.10">
    <property type="entry name" value="Cytochrome c-like domain"/>
    <property type="match status" value="1"/>
</dbReference>
<reference evidence="3" key="2">
    <citation type="submission" date="2025-09" db="UniProtKB">
        <authorList>
            <consortium name="Ensembl"/>
        </authorList>
    </citation>
    <scope>IDENTIFICATION</scope>
</reference>
<evidence type="ECO:0000313" key="4">
    <source>
        <dbReference type="Proteomes" id="UP000594220"/>
    </source>
</evidence>
<evidence type="ECO:0000256" key="2">
    <source>
        <dbReference type="ARBA" id="ARBA00013530"/>
    </source>
</evidence>
<dbReference type="InterPro" id="IPR036909">
    <property type="entry name" value="Cyt_c-like_dom_sf"/>
</dbReference>
<protein>
    <recommendedName>
        <fullName evidence="2">Cytochrome c</fullName>
    </recommendedName>
</protein>
<dbReference type="Ensembl" id="ENSCPRT00005009643.1">
    <property type="protein sequence ID" value="ENSCPRP00005008192.1"/>
    <property type="gene ID" value="ENSCPRG00005005845.1"/>
</dbReference>
<sequence length="100" mass="11197">MGDFMGKSEKIFIHKVEQYCKAGEGGKQKNGNNPYGLFGQRTGGFFYPKANKNKSIPLGEDILMEYLENPKKYIPGAKMIFASIKKLYVYMSEATSITAV</sequence>
<dbReference type="PANTHER" id="PTHR11961">
    <property type="entry name" value="CYTOCHROME C"/>
    <property type="match status" value="1"/>
</dbReference>
<name>A0A7M4EDH0_CROPO</name>
<dbReference type="SUPFAM" id="SSF46626">
    <property type="entry name" value="Cytochrome c"/>
    <property type="match status" value="1"/>
</dbReference>
<reference evidence="3" key="1">
    <citation type="submission" date="2025-08" db="UniProtKB">
        <authorList>
            <consortium name="Ensembl"/>
        </authorList>
    </citation>
    <scope>IDENTIFICATION</scope>
</reference>
<organism evidence="3 4">
    <name type="scientific">Crocodylus porosus</name>
    <name type="common">Saltwater crocodile</name>
    <name type="synonym">Estuarine crocodile</name>
    <dbReference type="NCBI Taxonomy" id="8502"/>
    <lineage>
        <taxon>Eukaryota</taxon>
        <taxon>Metazoa</taxon>
        <taxon>Chordata</taxon>
        <taxon>Craniata</taxon>
        <taxon>Vertebrata</taxon>
        <taxon>Euteleostomi</taxon>
        <taxon>Archelosauria</taxon>
        <taxon>Archosauria</taxon>
        <taxon>Crocodylia</taxon>
        <taxon>Longirostres</taxon>
        <taxon>Crocodylidae</taxon>
        <taxon>Crocodylus</taxon>
    </lineage>
</organism>
<dbReference type="GO" id="GO:0009055">
    <property type="term" value="F:electron transfer activity"/>
    <property type="evidence" value="ECO:0007669"/>
    <property type="project" value="InterPro"/>
</dbReference>
<dbReference type="PRINTS" id="PR00604">
    <property type="entry name" value="CYTCHRMECIAB"/>
</dbReference>
<dbReference type="Proteomes" id="UP000594220">
    <property type="component" value="Unplaced"/>
</dbReference>
<accession>A0A7M4EDH0</accession>
<keyword evidence="4" id="KW-1185">Reference proteome</keyword>
<evidence type="ECO:0000256" key="1">
    <source>
        <dbReference type="ARBA" id="ARBA00006488"/>
    </source>
</evidence>
<comment type="similarity">
    <text evidence="1">Belongs to the cytochrome c family.</text>
</comment>
<evidence type="ECO:0000313" key="3">
    <source>
        <dbReference type="Ensembl" id="ENSCPRP00005008192.1"/>
    </source>
</evidence>
<proteinExistence type="inferred from homology"/>
<dbReference type="GO" id="GO:0020037">
    <property type="term" value="F:heme binding"/>
    <property type="evidence" value="ECO:0007669"/>
    <property type="project" value="InterPro"/>
</dbReference>
<dbReference type="GeneTree" id="ENSGT00390000009405"/>